<evidence type="ECO:0000256" key="9">
    <source>
        <dbReference type="ARBA" id="ARBA00023136"/>
    </source>
</evidence>
<accession>A0A813LXP9</accession>
<feature type="transmembrane region" description="Helical" evidence="10">
    <location>
        <begin position="1179"/>
        <end position="1209"/>
    </location>
</feature>
<dbReference type="GO" id="GO:0005524">
    <property type="term" value="F:ATP binding"/>
    <property type="evidence" value="ECO:0007669"/>
    <property type="project" value="UniProtKB-KW"/>
</dbReference>
<feature type="transmembrane region" description="Helical" evidence="10">
    <location>
        <begin position="1229"/>
        <end position="1251"/>
    </location>
</feature>
<evidence type="ECO:0000256" key="10">
    <source>
        <dbReference type="SAM" id="Phobius"/>
    </source>
</evidence>
<dbReference type="GO" id="GO:0140359">
    <property type="term" value="F:ABC-type transporter activity"/>
    <property type="evidence" value="ECO:0007669"/>
    <property type="project" value="InterPro"/>
</dbReference>
<dbReference type="SUPFAM" id="SSF52540">
    <property type="entry name" value="P-loop containing nucleoside triphosphate hydrolases"/>
    <property type="match status" value="2"/>
</dbReference>
<comment type="subcellular location">
    <subcellularLocation>
        <location evidence="1">Membrane</location>
        <topology evidence="1">Multi-pass membrane protein</topology>
    </subcellularLocation>
</comment>
<dbReference type="Pfam" id="PF00005">
    <property type="entry name" value="ABC_tran"/>
    <property type="match status" value="2"/>
</dbReference>
<feature type="transmembrane region" description="Helical" evidence="10">
    <location>
        <begin position="339"/>
        <end position="364"/>
    </location>
</feature>
<sequence>MKRKISTMIILGNFFKILLKKTVKFINWILSCFIYRLDNLEFPKENSFEKMGQNRKIVGFFRQIKIISWKNLLLYKQNISGIVCEILFSCLFTLIFVVLVYYSRPNNNARTQFESKDPVGYLFAVDSNSTDFYYHPNNPFIHDLVEKSSKIMLSKNPFIKLNFIGSNLTGADKINETLRSRLFAFASFNFTSLETIPDKVEYSIYTKEESLIKSYMTSKIFRSEKDYLYDNSPEFFCQNMDTYYEQKYSVFNTIKHSIDQTLIGLLTNTTYDSSKVSFGSFSCPAFVDDILKNQMGFMNSVLISLAFMVTFLVTVSAIISEKESKMKEYLRLIGVKPAVIWFCWMMRSFVIYFIISIVVTITSTKQFNSPQNSSKKALFLHTEPSIVFLTVIVYAIQCTSLSLLVGQIFSKTFAAKTVSIIFWFTTLINFYNSFSSVAKYFFSIFPNSALSFTVQVMLQYERSARTLSYKTLFKNLYGDELNLGSLLISMLGWSGVYLCLSWYFERIMPGEFGVKQPWYFPFMKSYWFESTNDKNYYEDISNPSDDTNDPDAFEREPSELSASVQIKNLTKIFRTGFEEKKVVDNLNLNFYENQITGFLGHNGAGKTTVTFILCGLYSPDSGTAKILGHDIRTHMSKIRTSIGFCPQNNILYDELTVYQHLDLIASIKGFLSSQIKQEVIRISTFVGLQNDLYKKSRQLSGGMKRRLSVAMALIGDSKVIILDEPTSGLDPFNRRSLWEIIRNYKVGRTIIISTHYMEEADALSDRIALMNHGQVKCCGSPLFLKDKFGSGYRLILTKDVDFNQSELETMLRVILDQEPIIQSNIAREMCISIPNELNSKLPVLLTNIEKYKKKIGILNYGISSATVEEVFLKIGSIDLDGDVFSKNKSKGNLTESTTNQSLTNAFDMNTTEFNEKNHGFNFYMQQIKALVIKKFTIFTRRYIIFIFTMGLPLLIQVLLSLFIPSTSSIIADTLDMAFGRKFIQPLDLTITNYGKQNLVYKISGSDQSQANSKLKEFYSFKKDINLVNVTSPLETVDSYVFEKRRQDSNNLISKYFFGLEIDSDTNSLTGMYSNLVFHSSATILNELNSLFLGFLSNNMKKSIKTINSPVSAGRSSALPSNFSNDQLEVFSCLEIIPFSFLDFINAIIIAFVISVSTIHLTREKRNGSKSLQLLSGTHYIVYWISNYIFDFMIYLIQIIFLIGALKLVALGMNDTANDTYILTQKWSTLFYLFIFMILSSFTWSSLSYVWSNFFKSDIVGFVVLFLVLSFASLVDMICVMLGFFDASTGEAGTLSQISTAIRTVLAILCPNIAVKRAIFNLKLQNAPICFALLGFLFPNKLDAKSSGFDISEPGIGKFLILNLILLVLANLFIFVYEDKFFSNLFHYMFNSKSRNSKNYLQLEEEVRAESERIDKANITFLSEQEPLIVSNLRKEFKKNGRYFAAVDNLSFGVLPGECFGLLGLNGAGKTTTIEILTAELKATSGEAYVNGFDINSEKLKAIRSLGYCPQFEYLPEFLTVKQALTLFTHLRGIKGKKVNRIVEEFISAFKLTEFRNKLVQNLSGGNKRKVSSAIAFIGKPKIVILDEPTSGMDPAARRYLWNVIKHARDMGITVLLTTHSMEECEALCTKLGIMVNGQFQCFGNIQKLKSKYGKGYSLILKCRMLPSMNDLLIDQLVKKVETFVQDSIPNAVLKDRQQQTLFYQIMIENEGNFSIARIFDLIETNKQALSLETYSLSQTSLEQVFLSFAKKQSDALEKEQNSRSLNSNRVRNYGNFNNAAYENRGDVSITLKEL</sequence>
<feature type="transmembrane region" description="Helical" evidence="10">
    <location>
        <begin position="301"/>
        <end position="319"/>
    </location>
</feature>
<feature type="domain" description="ABC transporter" evidence="11">
    <location>
        <begin position="1427"/>
        <end position="1661"/>
    </location>
</feature>
<dbReference type="PROSITE" id="PS50893">
    <property type="entry name" value="ABC_TRANSPORTER_2"/>
    <property type="match status" value="2"/>
</dbReference>
<dbReference type="InterPro" id="IPR027417">
    <property type="entry name" value="P-loop_NTPase"/>
</dbReference>
<feature type="transmembrane region" description="Helical" evidence="10">
    <location>
        <begin position="1358"/>
        <end position="1376"/>
    </location>
</feature>
<feature type="transmembrane region" description="Helical" evidence="10">
    <location>
        <begin position="1258"/>
        <end position="1284"/>
    </location>
</feature>
<dbReference type="FunFam" id="3.40.50.300:FF:002470">
    <property type="entry name" value="ABC transporter, putative"/>
    <property type="match status" value="1"/>
</dbReference>
<feature type="transmembrane region" description="Helical" evidence="10">
    <location>
        <begin position="942"/>
        <end position="963"/>
    </location>
</feature>
<keyword evidence="13" id="KW-1185">Reference proteome</keyword>
<keyword evidence="4 10" id="KW-0812">Transmembrane</keyword>
<evidence type="ECO:0000256" key="4">
    <source>
        <dbReference type="ARBA" id="ARBA00022692"/>
    </source>
</evidence>
<dbReference type="PANTHER" id="PTHR19229">
    <property type="entry name" value="ATP-BINDING CASSETTE TRANSPORTER SUBFAMILY A ABCA"/>
    <property type="match status" value="1"/>
</dbReference>
<dbReference type="PANTHER" id="PTHR19229:SF36">
    <property type="entry name" value="ATP-BINDING CASSETTE SUB-FAMILY A MEMBER 2"/>
    <property type="match status" value="1"/>
</dbReference>
<dbReference type="InterPro" id="IPR003593">
    <property type="entry name" value="AAA+_ATPase"/>
</dbReference>
<dbReference type="Pfam" id="PF23321">
    <property type="entry name" value="R1_ABCA1"/>
    <property type="match status" value="1"/>
</dbReference>
<reference evidence="12" key="1">
    <citation type="submission" date="2021-02" db="EMBL/GenBank/DDBJ databases">
        <authorList>
            <person name="Nowell W R."/>
        </authorList>
    </citation>
    <scope>NUCLEOTIDE SEQUENCE</scope>
    <source>
        <strain evidence="12">Ploen Becks lab</strain>
    </source>
</reference>
<evidence type="ECO:0000256" key="2">
    <source>
        <dbReference type="ARBA" id="ARBA00008869"/>
    </source>
</evidence>
<dbReference type="InterPro" id="IPR026082">
    <property type="entry name" value="ABCA"/>
</dbReference>
<dbReference type="InterPro" id="IPR003439">
    <property type="entry name" value="ABC_transporter-like_ATP-bd"/>
</dbReference>
<dbReference type="Pfam" id="PF12698">
    <property type="entry name" value="ABC2_membrane_3"/>
    <property type="match status" value="2"/>
</dbReference>
<dbReference type="GO" id="GO:0016887">
    <property type="term" value="F:ATP hydrolysis activity"/>
    <property type="evidence" value="ECO:0007669"/>
    <property type="project" value="InterPro"/>
</dbReference>
<dbReference type="GO" id="GO:0016020">
    <property type="term" value="C:membrane"/>
    <property type="evidence" value="ECO:0007669"/>
    <property type="project" value="UniProtKB-SubCell"/>
</dbReference>
<keyword evidence="8 10" id="KW-1133">Transmembrane helix</keyword>
<evidence type="ECO:0000259" key="11">
    <source>
        <dbReference type="PROSITE" id="PS50893"/>
    </source>
</evidence>
<protein>
    <recommendedName>
        <fullName evidence="11">ABC transporter domain-containing protein</fullName>
    </recommendedName>
</protein>
<dbReference type="FunFam" id="3.40.50.300:FF:000298">
    <property type="entry name" value="ATP-binding cassette sub-family A member 12"/>
    <property type="match status" value="1"/>
</dbReference>
<keyword evidence="7" id="KW-0067">ATP-binding</keyword>
<evidence type="ECO:0000313" key="13">
    <source>
        <dbReference type="Proteomes" id="UP000663879"/>
    </source>
</evidence>
<evidence type="ECO:0000256" key="5">
    <source>
        <dbReference type="ARBA" id="ARBA00022737"/>
    </source>
</evidence>
<comment type="caution">
    <text evidence="12">The sequence shown here is derived from an EMBL/GenBank/DDBJ whole genome shotgun (WGS) entry which is preliminary data.</text>
</comment>
<feature type="transmembrane region" description="Helical" evidence="10">
    <location>
        <begin position="413"/>
        <end position="431"/>
    </location>
</feature>
<evidence type="ECO:0000256" key="8">
    <source>
        <dbReference type="ARBA" id="ARBA00022989"/>
    </source>
</evidence>
<feature type="transmembrane region" description="Helical" evidence="10">
    <location>
        <begin position="1296"/>
        <end position="1314"/>
    </location>
</feature>
<gene>
    <name evidence="12" type="ORF">OXX778_LOCUS109</name>
</gene>
<evidence type="ECO:0000313" key="12">
    <source>
        <dbReference type="EMBL" id="CAF0704112.1"/>
    </source>
</evidence>
<keyword evidence="9 10" id="KW-0472">Membrane</keyword>
<feature type="transmembrane region" description="Helical" evidence="10">
    <location>
        <begin position="79"/>
        <end position="102"/>
    </location>
</feature>
<dbReference type="CDD" id="cd03263">
    <property type="entry name" value="ABC_subfamily_A"/>
    <property type="match status" value="2"/>
</dbReference>
<dbReference type="PROSITE" id="PS00211">
    <property type="entry name" value="ABC_TRANSPORTER_1"/>
    <property type="match status" value="1"/>
</dbReference>
<dbReference type="Proteomes" id="UP000663879">
    <property type="component" value="Unassembled WGS sequence"/>
</dbReference>
<dbReference type="OrthoDB" id="8061355at2759"/>
<dbReference type="GO" id="GO:0005319">
    <property type="term" value="F:lipid transporter activity"/>
    <property type="evidence" value="ECO:0007669"/>
    <property type="project" value="TreeGrafter"/>
</dbReference>
<keyword evidence="5" id="KW-0677">Repeat</keyword>
<dbReference type="InterPro" id="IPR056264">
    <property type="entry name" value="R2_ABCA1-4-like"/>
</dbReference>
<keyword evidence="3" id="KW-0813">Transport</keyword>
<feature type="transmembrane region" description="Helical" evidence="10">
    <location>
        <begin position="483"/>
        <end position="504"/>
    </location>
</feature>
<dbReference type="SMART" id="SM00382">
    <property type="entry name" value="AAA"/>
    <property type="match status" value="2"/>
</dbReference>
<keyword evidence="6" id="KW-0547">Nucleotide-binding</keyword>
<dbReference type="EMBL" id="CAJNOC010000005">
    <property type="protein sequence ID" value="CAF0704112.1"/>
    <property type="molecule type" value="Genomic_DNA"/>
</dbReference>
<feature type="transmembrane region" description="Helical" evidence="10">
    <location>
        <begin position="1135"/>
        <end position="1158"/>
    </location>
</feature>
<dbReference type="Gene3D" id="3.40.50.300">
    <property type="entry name" value="P-loop containing nucleotide triphosphate hydrolases"/>
    <property type="match status" value="2"/>
</dbReference>
<comment type="similarity">
    <text evidence="2">Belongs to the ABC transporter superfamily. ABCA family.</text>
</comment>
<evidence type="ECO:0000256" key="6">
    <source>
        <dbReference type="ARBA" id="ARBA00022741"/>
    </source>
</evidence>
<feature type="domain" description="ABC transporter" evidence="11">
    <location>
        <begin position="564"/>
        <end position="797"/>
    </location>
</feature>
<evidence type="ECO:0000256" key="3">
    <source>
        <dbReference type="ARBA" id="ARBA00022448"/>
    </source>
</evidence>
<feature type="transmembrane region" description="Helical" evidence="10">
    <location>
        <begin position="385"/>
        <end position="407"/>
    </location>
</feature>
<name>A0A813LXP9_9BILA</name>
<proteinExistence type="inferred from homology"/>
<organism evidence="12 13">
    <name type="scientific">Brachionus calyciflorus</name>
    <dbReference type="NCBI Taxonomy" id="104777"/>
    <lineage>
        <taxon>Eukaryota</taxon>
        <taxon>Metazoa</taxon>
        <taxon>Spiralia</taxon>
        <taxon>Gnathifera</taxon>
        <taxon>Rotifera</taxon>
        <taxon>Eurotatoria</taxon>
        <taxon>Monogononta</taxon>
        <taxon>Pseudotrocha</taxon>
        <taxon>Ploima</taxon>
        <taxon>Brachionidae</taxon>
        <taxon>Brachionus</taxon>
    </lineage>
</organism>
<evidence type="ECO:0000256" key="1">
    <source>
        <dbReference type="ARBA" id="ARBA00004141"/>
    </source>
</evidence>
<dbReference type="InterPro" id="IPR017871">
    <property type="entry name" value="ABC_transporter-like_CS"/>
</dbReference>
<evidence type="ECO:0000256" key="7">
    <source>
        <dbReference type="ARBA" id="ARBA00022840"/>
    </source>
</evidence>
<dbReference type="InterPro" id="IPR013525">
    <property type="entry name" value="ABC2_TM"/>
</dbReference>